<protein>
    <submittedName>
        <fullName evidence="2">Uncharacterized protein</fullName>
    </submittedName>
</protein>
<proteinExistence type="predicted"/>
<evidence type="ECO:0000313" key="2">
    <source>
        <dbReference type="WBParaSite" id="SPAL_0000362200.1"/>
    </source>
</evidence>
<sequence>MPSTYISCNIEQCDLGLVFFDKYKNIEILNNVNKIHDVEHAVLMIIKSIDNKMLLDTKSHHKVNIRLSICPYINWVHKNRLLKFIPEDHIKDNEFFEEENEYAHIVVPLYKINYNSEEFTCGKLKQPTLPDLIVGFKLK</sequence>
<accession>A0A0N5BC75</accession>
<name>A0A0N5BC75_STREA</name>
<organism evidence="1 2">
    <name type="scientific">Strongyloides papillosus</name>
    <name type="common">Intestinal threadworm</name>
    <dbReference type="NCBI Taxonomy" id="174720"/>
    <lineage>
        <taxon>Eukaryota</taxon>
        <taxon>Metazoa</taxon>
        <taxon>Ecdysozoa</taxon>
        <taxon>Nematoda</taxon>
        <taxon>Chromadorea</taxon>
        <taxon>Rhabditida</taxon>
        <taxon>Tylenchina</taxon>
        <taxon>Panagrolaimomorpha</taxon>
        <taxon>Strongyloidoidea</taxon>
        <taxon>Strongyloididae</taxon>
        <taxon>Strongyloides</taxon>
    </lineage>
</organism>
<dbReference type="AlphaFoldDB" id="A0A0N5BC75"/>
<evidence type="ECO:0000313" key="1">
    <source>
        <dbReference type="Proteomes" id="UP000046392"/>
    </source>
</evidence>
<dbReference type="Proteomes" id="UP000046392">
    <property type="component" value="Unplaced"/>
</dbReference>
<keyword evidence="1" id="KW-1185">Reference proteome</keyword>
<reference evidence="2" key="1">
    <citation type="submission" date="2017-02" db="UniProtKB">
        <authorList>
            <consortium name="WormBaseParasite"/>
        </authorList>
    </citation>
    <scope>IDENTIFICATION</scope>
</reference>
<dbReference type="WBParaSite" id="SPAL_0000362200.1">
    <property type="protein sequence ID" value="SPAL_0000362200.1"/>
    <property type="gene ID" value="SPAL_0000362200"/>
</dbReference>